<evidence type="ECO:0000256" key="4">
    <source>
        <dbReference type="ARBA" id="ARBA00023136"/>
    </source>
</evidence>
<evidence type="ECO:0000256" key="3">
    <source>
        <dbReference type="ARBA" id="ARBA00022989"/>
    </source>
</evidence>
<evidence type="ECO:0000256" key="5">
    <source>
        <dbReference type="SAM" id="Phobius"/>
    </source>
</evidence>
<evidence type="ECO:0000313" key="7">
    <source>
        <dbReference type="Proteomes" id="UP000241074"/>
    </source>
</evidence>
<keyword evidence="4 5" id="KW-0472">Membrane</keyword>
<comment type="subcellular location">
    <subcellularLocation>
        <location evidence="1">Membrane</location>
    </subcellularLocation>
</comment>
<keyword evidence="2 5" id="KW-0812">Transmembrane</keyword>
<reference evidence="6 7" key="2">
    <citation type="submission" date="2018-03" db="EMBL/GenBank/DDBJ databases">
        <authorList>
            <person name="Keele B.F."/>
        </authorList>
    </citation>
    <scope>NUCLEOTIDE SEQUENCE [LARGE SCALE GENOMIC DNA]</scope>
    <source>
        <strain evidence="6 7">D13</strain>
    </source>
</reference>
<evidence type="ECO:0000256" key="1">
    <source>
        <dbReference type="ARBA" id="ARBA00004370"/>
    </source>
</evidence>
<feature type="transmembrane region" description="Helical" evidence="5">
    <location>
        <begin position="6"/>
        <end position="26"/>
    </location>
</feature>
<keyword evidence="3 5" id="KW-1133">Transmembrane helix</keyword>
<feature type="transmembrane region" description="Helical" evidence="5">
    <location>
        <begin position="87"/>
        <end position="109"/>
    </location>
</feature>
<keyword evidence="7" id="KW-1185">Reference proteome</keyword>
<evidence type="ECO:0000313" key="6">
    <source>
        <dbReference type="EMBL" id="AVQ00184.1"/>
    </source>
</evidence>
<name>A0A2P1PZB5_9GAMM</name>
<protein>
    <recommendedName>
        <fullName evidence="8">MAPEG family protein</fullName>
    </recommendedName>
</protein>
<dbReference type="Gene3D" id="1.20.120.550">
    <property type="entry name" value="Membrane associated eicosanoid/glutathione metabolism-like domain"/>
    <property type="match status" value="1"/>
</dbReference>
<dbReference type="InterPro" id="IPR023352">
    <property type="entry name" value="MAPEG-like_dom_sf"/>
</dbReference>
<dbReference type="OrthoDB" id="5573101at2"/>
<reference evidence="6 7" key="1">
    <citation type="submission" date="2018-03" db="EMBL/GenBank/DDBJ databases">
        <title>Ahniella affigens gen. nov., sp. nov., a gammaproteobacterium isolated from sandy soil near a stream.</title>
        <authorList>
            <person name="Ko Y."/>
            <person name="Kim J.-H."/>
        </authorList>
    </citation>
    <scope>NUCLEOTIDE SEQUENCE [LARGE SCALE GENOMIC DNA]</scope>
    <source>
        <strain evidence="6 7">D13</strain>
    </source>
</reference>
<accession>A0A2P1PZB5</accession>
<dbReference type="Proteomes" id="UP000241074">
    <property type="component" value="Chromosome"/>
</dbReference>
<proteinExistence type="predicted"/>
<gene>
    <name evidence="6" type="ORF">C7S18_18650</name>
</gene>
<organism evidence="6 7">
    <name type="scientific">Ahniella affigens</name>
    <dbReference type="NCBI Taxonomy" id="2021234"/>
    <lineage>
        <taxon>Bacteria</taxon>
        <taxon>Pseudomonadati</taxon>
        <taxon>Pseudomonadota</taxon>
        <taxon>Gammaproteobacteria</taxon>
        <taxon>Lysobacterales</taxon>
        <taxon>Rhodanobacteraceae</taxon>
        <taxon>Ahniella</taxon>
    </lineage>
</organism>
<dbReference type="GO" id="GO:0016020">
    <property type="term" value="C:membrane"/>
    <property type="evidence" value="ECO:0007669"/>
    <property type="project" value="UniProtKB-SubCell"/>
</dbReference>
<dbReference type="AlphaFoldDB" id="A0A2P1PZB5"/>
<evidence type="ECO:0000256" key="2">
    <source>
        <dbReference type="ARBA" id="ARBA00022692"/>
    </source>
</evidence>
<dbReference type="InterPro" id="IPR001129">
    <property type="entry name" value="Membr-assoc_MAPEG"/>
</dbReference>
<dbReference type="RefSeq" id="WP_106894102.1">
    <property type="nucleotide sequence ID" value="NZ_CP027860.1"/>
</dbReference>
<feature type="transmembrane region" description="Helical" evidence="5">
    <location>
        <begin position="116"/>
        <end position="137"/>
    </location>
</feature>
<dbReference type="Pfam" id="PF01124">
    <property type="entry name" value="MAPEG"/>
    <property type="match status" value="1"/>
</dbReference>
<evidence type="ECO:0008006" key="8">
    <source>
        <dbReference type="Google" id="ProtNLM"/>
    </source>
</evidence>
<dbReference type="KEGG" id="xba:C7S18_18650"/>
<sequence>MSAHSIFWPGFALAAITFVVWIRMYTDRVGEMKAKRIHPQKVASRVQAAQLLSNTKALDHYSNLFETPVLFYFTLVVIAVAKLDQSVLLPMAWAFVAARAIHAFIHVTYNKVWHRFYAFLISCIALWLFMAYAAWLLGQQA</sequence>
<dbReference type="EMBL" id="CP027860">
    <property type="protein sequence ID" value="AVQ00184.1"/>
    <property type="molecule type" value="Genomic_DNA"/>
</dbReference>
<dbReference type="SUPFAM" id="SSF161084">
    <property type="entry name" value="MAPEG domain-like"/>
    <property type="match status" value="1"/>
</dbReference>
<feature type="transmembrane region" description="Helical" evidence="5">
    <location>
        <begin position="61"/>
        <end position="81"/>
    </location>
</feature>